<accession>A0ABN3SWH7</accession>
<protein>
    <submittedName>
        <fullName evidence="1">Uncharacterized protein</fullName>
    </submittedName>
</protein>
<dbReference type="Proteomes" id="UP001500994">
    <property type="component" value="Unassembled WGS sequence"/>
</dbReference>
<keyword evidence="2" id="KW-1185">Reference proteome</keyword>
<comment type="caution">
    <text evidence="1">The sequence shown here is derived from an EMBL/GenBank/DDBJ whole genome shotgun (WGS) entry which is preliminary data.</text>
</comment>
<reference evidence="1 2" key="1">
    <citation type="journal article" date="2019" name="Int. J. Syst. Evol. Microbiol.">
        <title>The Global Catalogue of Microorganisms (GCM) 10K type strain sequencing project: providing services to taxonomists for standard genome sequencing and annotation.</title>
        <authorList>
            <consortium name="The Broad Institute Genomics Platform"/>
            <consortium name="The Broad Institute Genome Sequencing Center for Infectious Disease"/>
            <person name="Wu L."/>
            <person name="Ma J."/>
        </authorList>
    </citation>
    <scope>NUCLEOTIDE SEQUENCE [LARGE SCALE GENOMIC DNA]</scope>
    <source>
        <strain evidence="1 2">JCM 16374</strain>
    </source>
</reference>
<name>A0ABN3SWH7_9ACTN</name>
<dbReference type="EMBL" id="BAAARK010000040">
    <property type="protein sequence ID" value="GAA2687215.1"/>
    <property type="molecule type" value="Genomic_DNA"/>
</dbReference>
<evidence type="ECO:0000313" key="2">
    <source>
        <dbReference type="Proteomes" id="UP001500994"/>
    </source>
</evidence>
<sequence length="57" mass="6268">MTNLPLPSRTDGDSIAAEMARTAHELRASGHDDETVQQTLIADELTIDMHLRPAQPE</sequence>
<organism evidence="1 2">
    <name type="scientific">Streptomyces lunalinharesii</name>
    <dbReference type="NCBI Taxonomy" id="333384"/>
    <lineage>
        <taxon>Bacteria</taxon>
        <taxon>Bacillati</taxon>
        <taxon>Actinomycetota</taxon>
        <taxon>Actinomycetes</taxon>
        <taxon>Kitasatosporales</taxon>
        <taxon>Streptomycetaceae</taxon>
        <taxon>Streptomyces</taxon>
    </lineage>
</organism>
<gene>
    <name evidence="1" type="ORF">GCM10009864_71220</name>
</gene>
<proteinExistence type="predicted"/>
<evidence type="ECO:0000313" key="1">
    <source>
        <dbReference type="EMBL" id="GAA2687215.1"/>
    </source>
</evidence>
<dbReference type="RefSeq" id="WP_344583548.1">
    <property type="nucleotide sequence ID" value="NZ_BAAARK010000040.1"/>
</dbReference>